<dbReference type="InterPro" id="IPR036291">
    <property type="entry name" value="NAD(P)-bd_dom_sf"/>
</dbReference>
<organism evidence="2 3">
    <name type="scientific">Dietzia kunjamensis subsp. schimae</name>
    <dbReference type="NCBI Taxonomy" id="498198"/>
    <lineage>
        <taxon>Bacteria</taxon>
        <taxon>Bacillati</taxon>
        <taxon>Actinomycetota</taxon>
        <taxon>Actinomycetes</taxon>
        <taxon>Mycobacteriales</taxon>
        <taxon>Dietziaceae</taxon>
        <taxon>Dietzia</taxon>
    </lineage>
</organism>
<accession>A0ABY1N0K1</accession>
<protein>
    <submittedName>
        <fullName evidence="2">NADP-dependent 3-hydroxy acid dehydrogenase YdfG</fullName>
    </submittedName>
</protein>
<dbReference type="NCBIfam" id="NF004846">
    <property type="entry name" value="PRK06197.1"/>
    <property type="match status" value="1"/>
</dbReference>
<keyword evidence="1" id="KW-0560">Oxidoreductase</keyword>
<dbReference type="InterPro" id="IPR002347">
    <property type="entry name" value="SDR_fam"/>
</dbReference>
<dbReference type="PANTHER" id="PTHR43157">
    <property type="entry name" value="PHOSPHATIDYLINOSITOL-GLYCAN BIOSYNTHESIS CLASS F PROTEIN-RELATED"/>
    <property type="match status" value="1"/>
</dbReference>
<dbReference type="Proteomes" id="UP000315460">
    <property type="component" value="Unassembled WGS sequence"/>
</dbReference>
<reference evidence="2 3" key="1">
    <citation type="submission" date="2017-05" db="EMBL/GenBank/DDBJ databases">
        <authorList>
            <person name="Varghese N."/>
            <person name="Submissions S."/>
        </authorList>
    </citation>
    <scope>NUCLEOTIDE SEQUENCE [LARGE SCALE GENOMIC DNA]</scope>
    <source>
        <strain evidence="2 3">DSM 45139</strain>
    </source>
</reference>
<name>A0ABY1N0K1_9ACTN</name>
<comment type="caution">
    <text evidence="2">The sequence shown here is derived from an EMBL/GenBank/DDBJ whole genome shotgun (WGS) entry which is preliminary data.</text>
</comment>
<dbReference type="EMBL" id="FXTG01000002">
    <property type="protein sequence ID" value="SMO58857.1"/>
    <property type="molecule type" value="Genomic_DNA"/>
</dbReference>
<dbReference type="PRINTS" id="PR00081">
    <property type="entry name" value="GDHRDH"/>
</dbReference>
<dbReference type="PANTHER" id="PTHR43157:SF73">
    <property type="entry name" value="WW DOMAIN-CONTAINING OXIDOREDUCTASE-LIKE PROTEIN"/>
    <property type="match status" value="1"/>
</dbReference>
<keyword evidence="3" id="KW-1185">Reference proteome</keyword>
<dbReference type="Gene3D" id="3.40.50.720">
    <property type="entry name" value="NAD(P)-binding Rossmann-like Domain"/>
    <property type="match status" value="1"/>
</dbReference>
<evidence type="ECO:0000313" key="3">
    <source>
        <dbReference type="Proteomes" id="UP000315460"/>
    </source>
</evidence>
<sequence length="305" mass="32718">MSDGGRTLARMSRWTTADIPDQTGRTFVVTGANSGLGLQSTRALTDAGARVIMACRDTGRAETARAGLAHPDRAEVVELDLADLESVHAAGELLAGRSPDVLINNAGLMNIPRSRTAQGHEMQFGVNVLGHFALTEHVAPALTDRVVWLGSMMHRFGTVDPHDLDWTRRRYAPMPVYAASKLACVMLAYEQQRRLEAAGSPLRAVAAHPGYSATNLQYRSGSRVQDLLMKGVEKIPFLVQPAERGALPQLYAATVESVAGGAYIGPDGPGELTGYPTTVTSTKASHDREVAAALWDRCREMSAQG</sequence>
<dbReference type="Pfam" id="PF00106">
    <property type="entry name" value="adh_short"/>
    <property type="match status" value="1"/>
</dbReference>
<gene>
    <name evidence="2" type="ORF">SAMN06265174_102489</name>
</gene>
<dbReference type="SUPFAM" id="SSF51735">
    <property type="entry name" value="NAD(P)-binding Rossmann-fold domains"/>
    <property type="match status" value="1"/>
</dbReference>
<proteinExistence type="predicted"/>
<evidence type="ECO:0000256" key="1">
    <source>
        <dbReference type="ARBA" id="ARBA00023002"/>
    </source>
</evidence>
<evidence type="ECO:0000313" key="2">
    <source>
        <dbReference type="EMBL" id="SMO58857.1"/>
    </source>
</evidence>